<feature type="region of interest" description="Disordered" evidence="1">
    <location>
        <begin position="21"/>
        <end position="85"/>
    </location>
</feature>
<feature type="compositionally biased region" description="Basic and acidic residues" evidence="1">
    <location>
        <begin position="303"/>
        <end position="315"/>
    </location>
</feature>
<feature type="compositionally biased region" description="Basic and acidic residues" evidence="1">
    <location>
        <begin position="370"/>
        <end position="383"/>
    </location>
</feature>
<evidence type="ECO:0000256" key="1">
    <source>
        <dbReference type="SAM" id="MobiDB-lite"/>
    </source>
</evidence>
<dbReference type="EMBL" id="CP136891">
    <property type="protein sequence ID" value="WOK98811.1"/>
    <property type="molecule type" value="Genomic_DNA"/>
</dbReference>
<dbReference type="Pfam" id="PF06273">
    <property type="entry name" value="eIF-4B"/>
    <property type="match status" value="1"/>
</dbReference>
<dbReference type="GO" id="GO:0003729">
    <property type="term" value="F:mRNA binding"/>
    <property type="evidence" value="ECO:0007669"/>
    <property type="project" value="TreeGrafter"/>
</dbReference>
<feature type="compositionally biased region" description="Basic and acidic residues" evidence="1">
    <location>
        <begin position="106"/>
        <end position="118"/>
    </location>
</feature>
<feature type="compositionally biased region" description="Basic and acidic residues" evidence="1">
    <location>
        <begin position="143"/>
        <end position="153"/>
    </location>
</feature>
<reference evidence="2 3" key="1">
    <citation type="submission" date="2023-10" db="EMBL/GenBank/DDBJ databases">
        <title>Chromosome-scale genome assembly provides insights into flower coloration mechanisms of Canna indica.</title>
        <authorList>
            <person name="Li C."/>
        </authorList>
    </citation>
    <scope>NUCLEOTIDE SEQUENCE [LARGE SCALE GENOMIC DNA]</scope>
    <source>
        <tissue evidence="2">Flower</tissue>
    </source>
</reference>
<protein>
    <submittedName>
        <fullName evidence="2">Eukaryotic translation initiation factor 4B3-like isoform X2</fullName>
    </submittedName>
</protein>
<organism evidence="2 3">
    <name type="scientific">Canna indica</name>
    <name type="common">Indian-shot</name>
    <dbReference type="NCBI Taxonomy" id="4628"/>
    <lineage>
        <taxon>Eukaryota</taxon>
        <taxon>Viridiplantae</taxon>
        <taxon>Streptophyta</taxon>
        <taxon>Embryophyta</taxon>
        <taxon>Tracheophyta</taxon>
        <taxon>Spermatophyta</taxon>
        <taxon>Magnoliopsida</taxon>
        <taxon>Liliopsida</taxon>
        <taxon>Zingiberales</taxon>
        <taxon>Cannaceae</taxon>
        <taxon>Canna</taxon>
    </lineage>
</organism>
<gene>
    <name evidence="2" type="ORF">Cni_G07523</name>
</gene>
<dbReference type="InterPro" id="IPR010433">
    <property type="entry name" value="EIF-4B_pln"/>
</dbReference>
<keyword evidence="2" id="KW-0396">Initiation factor</keyword>
<feature type="region of interest" description="Disordered" evidence="1">
    <location>
        <begin position="101"/>
        <end position="406"/>
    </location>
</feature>
<keyword evidence="2" id="KW-0648">Protein biosynthesis</keyword>
<feature type="compositionally biased region" description="Basic and acidic residues" evidence="1">
    <location>
        <begin position="393"/>
        <end position="406"/>
    </location>
</feature>
<sequence length="406" mass="43729">MAASVSAWAKPGAWALDAEEHEAAIAMGKDDDNSSGGAPAEQQQDFPSLSAAASAKTSKKKKKAQPISLAEFTTGKPVTHGAASRVASSAYKGLISDELLVLPTGPRERSAEELERSSSRGFGYSFGARGRASGEDSNPSRWGSDRTYDEPRRGGFGGSSGGSSRDLEPPRADEIDDWGAAKKSFVPERRERGGGGFFDSQSKADESDSWISSKSTAPPADGRRVGGGAGFGGPRERMGGFDMFSKEGSNGGRADSDTWGKKKDFADSEPWKRGEEMNSGGRRRIVLQPRSLPSDGNNGEQVQDDKDNESTEKKRTGSNPFGQARPREEVLAEKGQDWKKIDEKLETLKIRDAGPERSSFDNKGFGMADRTSRSPDNPADRAWRKPNTADNSPTREEKAEDTLPEN</sequence>
<evidence type="ECO:0000313" key="3">
    <source>
        <dbReference type="Proteomes" id="UP001327560"/>
    </source>
</evidence>
<proteinExistence type="predicted"/>
<feature type="compositionally biased region" description="Low complexity" evidence="1">
    <location>
        <begin position="119"/>
        <end position="131"/>
    </location>
</feature>
<feature type="compositionally biased region" description="Basic and acidic residues" evidence="1">
    <location>
        <begin position="325"/>
        <end position="360"/>
    </location>
</feature>
<name>A0AAQ3JZ84_9LILI</name>
<feature type="compositionally biased region" description="Basic and acidic residues" evidence="1">
    <location>
        <begin position="254"/>
        <end position="276"/>
    </location>
</feature>
<dbReference type="PANTHER" id="PTHR32091:SF17">
    <property type="entry name" value="EUKARYOTIC TRANSLATION INITIATION FACTOR 4B3"/>
    <property type="match status" value="1"/>
</dbReference>
<dbReference type="Proteomes" id="UP001327560">
    <property type="component" value="Chromosome 2"/>
</dbReference>
<dbReference type="AlphaFoldDB" id="A0AAQ3JZ84"/>
<dbReference type="GO" id="GO:0003743">
    <property type="term" value="F:translation initiation factor activity"/>
    <property type="evidence" value="ECO:0007669"/>
    <property type="project" value="UniProtKB-KW"/>
</dbReference>
<accession>A0AAQ3JZ84</accession>
<dbReference type="PANTHER" id="PTHR32091">
    <property type="entry name" value="EUKARYOTIC TRANSLATION INITIATION FACTOR 4B"/>
    <property type="match status" value="1"/>
</dbReference>
<keyword evidence="3" id="KW-1185">Reference proteome</keyword>
<evidence type="ECO:0000313" key="2">
    <source>
        <dbReference type="EMBL" id="WOK98811.1"/>
    </source>
</evidence>